<dbReference type="Pfam" id="PF01636">
    <property type="entry name" value="APH"/>
    <property type="match status" value="1"/>
</dbReference>
<dbReference type="Gene3D" id="3.90.1200.10">
    <property type="match status" value="1"/>
</dbReference>
<comment type="caution">
    <text evidence="2">The sequence shown here is derived from an EMBL/GenBank/DDBJ whole genome shotgun (WGS) entry which is preliminary data.</text>
</comment>
<keyword evidence="3" id="KW-1185">Reference proteome</keyword>
<accession>A0A4R6K3N0</accession>
<feature type="domain" description="Aminoglycoside phosphotransferase" evidence="1">
    <location>
        <begin position="32"/>
        <end position="239"/>
    </location>
</feature>
<dbReference type="InterPro" id="IPR002575">
    <property type="entry name" value="Aminoglycoside_PTrfase"/>
</dbReference>
<dbReference type="InterPro" id="IPR011009">
    <property type="entry name" value="Kinase-like_dom_sf"/>
</dbReference>
<dbReference type="OrthoDB" id="3723194at2"/>
<protein>
    <submittedName>
        <fullName evidence="2">Ser/Thr protein kinase RdoA (MazF antagonist)</fullName>
    </submittedName>
</protein>
<reference evidence="2 3" key="1">
    <citation type="submission" date="2019-03" db="EMBL/GenBank/DDBJ databases">
        <title>Sequencing the genomes of 1000 actinobacteria strains.</title>
        <authorList>
            <person name="Klenk H.-P."/>
        </authorList>
    </citation>
    <scope>NUCLEOTIDE SEQUENCE [LARGE SCALE GENOMIC DNA]</scope>
    <source>
        <strain evidence="2 3">DSM 43805</strain>
    </source>
</reference>
<dbReference type="AlphaFoldDB" id="A0A4R6K3N0"/>
<proteinExistence type="predicted"/>
<evidence type="ECO:0000313" key="2">
    <source>
        <dbReference type="EMBL" id="TDO42306.1"/>
    </source>
</evidence>
<evidence type="ECO:0000313" key="3">
    <source>
        <dbReference type="Proteomes" id="UP000294901"/>
    </source>
</evidence>
<dbReference type="EMBL" id="SNWR01000001">
    <property type="protein sequence ID" value="TDO42306.1"/>
    <property type="molecule type" value="Genomic_DNA"/>
</dbReference>
<keyword evidence="2" id="KW-0808">Transferase</keyword>
<dbReference type="RefSeq" id="WP_133876217.1">
    <property type="nucleotide sequence ID" value="NZ_BOMD01000059.1"/>
</dbReference>
<sequence length="291" mass="32355">MFVEERTRPVLDKVCSLIDRAPDQAVLLRHHTNAVYAVSDVVVKISPSAVPLDRVRRVVDLVEWLQDQDFPTVPLHPAVQQPLHVDGYPVTVWRRLDASAVRPITTAELGLLLRSLHALPLPPAGVPTALDPVAGVRRSVDASAILGDDDRELLVRRLEDLAPVWETAMPFGSGLIQSDPQVRNALRRDDGTPVLADWDSASTGPRMWDIATVAVHCRRFGSHDFGDFVTAYGRDPRDWDHFEDLCLLRELQMIATNARKSAPGSPAALEVHHRINGLREDLQELTAWSIL</sequence>
<dbReference type="GO" id="GO:0016301">
    <property type="term" value="F:kinase activity"/>
    <property type="evidence" value="ECO:0007669"/>
    <property type="project" value="UniProtKB-KW"/>
</dbReference>
<dbReference type="SUPFAM" id="SSF56112">
    <property type="entry name" value="Protein kinase-like (PK-like)"/>
    <property type="match status" value="1"/>
</dbReference>
<name>A0A4R6K3N0_9ACTN</name>
<dbReference type="Proteomes" id="UP000294901">
    <property type="component" value="Unassembled WGS sequence"/>
</dbReference>
<keyword evidence="2" id="KW-0418">Kinase</keyword>
<organism evidence="2 3">
    <name type="scientific">Paractinoplanes brasiliensis</name>
    <dbReference type="NCBI Taxonomy" id="52695"/>
    <lineage>
        <taxon>Bacteria</taxon>
        <taxon>Bacillati</taxon>
        <taxon>Actinomycetota</taxon>
        <taxon>Actinomycetes</taxon>
        <taxon>Micromonosporales</taxon>
        <taxon>Micromonosporaceae</taxon>
        <taxon>Paractinoplanes</taxon>
    </lineage>
</organism>
<evidence type="ECO:0000259" key="1">
    <source>
        <dbReference type="Pfam" id="PF01636"/>
    </source>
</evidence>
<gene>
    <name evidence="2" type="ORF">C8E87_6073</name>
</gene>